<organism evidence="2 3">
    <name type="scientific">Frankliniella occidentalis</name>
    <name type="common">Western flower thrips</name>
    <name type="synonym">Euthrips occidentalis</name>
    <dbReference type="NCBI Taxonomy" id="133901"/>
    <lineage>
        <taxon>Eukaryota</taxon>
        <taxon>Metazoa</taxon>
        <taxon>Ecdysozoa</taxon>
        <taxon>Arthropoda</taxon>
        <taxon>Hexapoda</taxon>
        <taxon>Insecta</taxon>
        <taxon>Pterygota</taxon>
        <taxon>Neoptera</taxon>
        <taxon>Paraneoptera</taxon>
        <taxon>Thysanoptera</taxon>
        <taxon>Terebrantia</taxon>
        <taxon>Thripoidea</taxon>
        <taxon>Thripidae</taxon>
        <taxon>Frankliniella</taxon>
    </lineage>
</organism>
<feature type="compositionally biased region" description="Low complexity" evidence="1">
    <location>
        <begin position="16"/>
        <end position="26"/>
    </location>
</feature>
<gene>
    <name evidence="3" type="primary">LOC127750197</name>
</gene>
<accession>A0A9C6UF29</accession>
<proteinExistence type="predicted"/>
<name>A0A9C6UF29_FRAOC</name>
<dbReference type="AlphaFoldDB" id="A0A9C6UF29"/>
<keyword evidence="2" id="KW-1185">Reference proteome</keyword>
<dbReference type="Proteomes" id="UP000504606">
    <property type="component" value="Unplaced"/>
</dbReference>
<sequence>MSAVAAVAEQDGLGLGPAARGAPGRHPALHPALHASSTVSSSSMPSSGMHDASWRRANLSWVPEQRPVGMSPAKQAYPGRAVAWSHTAYQSFDGQGQQGLVQGLGSSWYSTATNAPPSATASSQQVGFRPYRQMSEAGSQVGQWVEAGAGYDDPMLYPGHGLGGDPYYQQHYPVHGQGLERGHGRYGHLGQGHVQATAGLGHSPRLPDQHLANSMVQLDKSGNTRTELA</sequence>
<feature type="region of interest" description="Disordered" evidence="1">
    <location>
        <begin position="1"/>
        <end position="51"/>
    </location>
</feature>
<evidence type="ECO:0000313" key="2">
    <source>
        <dbReference type="Proteomes" id="UP000504606"/>
    </source>
</evidence>
<dbReference type="KEGG" id="foc:127750197"/>
<dbReference type="GeneID" id="127750197"/>
<feature type="compositionally biased region" description="Low complexity" evidence="1">
    <location>
        <begin position="36"/>
        <end position="47"/>
    </location>
</feature>
<reference evidence="3" key="1">
    <citation type="submission" date="2025-08" db="UniProtKB">
        <authorList>
            <consortium name="RefSeq"/>
        </authorList>
    </citation>
    <scope>IDENTIFICATION</scope>
    <source>
        <tissue evidence="3">Whole organism</tissue>
    </source>
</reference>
<protein>
    <submittedName>
        <fullName evidence="3">Uncharacterized protein LOC127750197</fullName>
    </submittedName>
</protein>
<evidence type="ECO:0000313" key="3">
    <source>
        <dbReference type="RefSeq" id="XP_052127093.1"/>
    </source>
</evidence>
<evidence type="ECO:0000256" key="1">
    <source>
        <dbReference type="SAM" id="MobiDB-lite"/>
    </source>
</evidence>
<dbReference type="RefSeq" id="XP_052127093.1">
    <property type="nucleotide sequence ID" value="XM_052271133.1"/>
</dbReference>